<evidence type="ECO:0000313" key="1">
    <source>
        <dbReference type="EMBL" id="KAH7304228.1"/>
    </source>
</evidence>
<reference evidence="1" key="1">
    <citation type="journal article" date="2021" name="Nat. Commun.">
        <title>Genetic determinants of endophytism in the Arabidopsis root mycobiome.</title>
        <authorList>
            <person name="Mesny F."/>
            <person name="Miyauchi S."/>
            <person name="Thiergart T."/>
            <person name="Pickel B."/>
            <person name="Atanasova L."/>
            <person name="Karlsson M."/>
            <person name="Huettel B."/>
            <person name="Barry K.W."/>
            <person name="Haridas S."/>
            <person name="Chen C."/>
            <person name="Bauer D."/>
            <person name="Andreopoulos W."/>
            <person name="Pangilinan J."/>
            <person name="LaButti K."/>
            <person name="Riley R."/>
            <person name="Lipzen A."/>
            <person name="Clum A."/>
            <person name="Drula E."/>
            <person name="Henrissat B."/>
            <person name="Kohler A."/>
            <person name="Grigoriev I.V."/>
            <person name="Martin F.M."/>
            <person name="Hacquard S."/>
        </authorList>
    </citation>
    <scope>NUCLEOTIDE SEQUENCE</scope>
    <source>
        <strain evidence="1">MPI-CAGE-CH-0235</strain>
    </source>
</reference>
<dbReference type="EMBL" id="JAGPNK010000024">
    <property type="protein sequence ID" value="KAH7304228.1"/>
    <property type="molecule type" value="Genomic_DNA"/>
</dbReference>
<organism evidence="1 2">
    <name type="scientific">Stachybotrys elegans</name>
    <dbReference type="NCBI Taxonomy" id="80388"/>
    <lineage>
        <taxon>Eukaryota</taxon>
        <taxon>Fungi</taxon>
        <taxon>Dikarya</taxon>
        <taxon>Ascomycota</taxon>
        <taxon>Pezizomycotina</taxon>
        <taxon>Sordariomycetes</taxon>
        <taxon>Hypocreomycetidae</taxon>
        <taxon>Hypocreales</taxon>
        <taxon>Stachybotryaceae</taxon>
        <taxon>Stachybotrys</taxon>
    </lineage>
</organism>
<dbReference type="PANTHER" id="PTHR39596">
    <property type="match status" value="1"/>
</dbReference>
<dbReference type="OrthoDB" id="2426273at2759"/>
<evidence type="ECO:0008006" key="3">
    <source>
        <dbReference type="Google" id="ProtNLM"/>
    </source>
</evidence>
<proteinExistence type="predicted"/>
<keyword evidence="2" id="KW-1185">Reference proteome</keyword>
<protein>
    <recommendedName>
        <fullName evidence="3">Heterokaryon incompatibility domain-containing protein</fullName>
    </recommendedName>
</protein>
<gene>
    <name evidence="1" type="ORF">B0I35DRAFT_151502</name>
</gene>
<comment type="caution">
    <text evidence="1">The sequence shown here is derived from an EMBL/GenBank/DDBJ whole genome shotgun (WGS) entry which is preliminary data.</text>
</comment>
<sequence length="856" mass="96565">MDVFMSLLGDEKRALRAPYFGPPANESDAPLGVSDKSSFADYPRQAGFDFWIVGQGLAPGRNVAVDDLSRFLQNWLFFRLLTDFFGVYIDPANFVEYGQIKATPTALRNAYDNYEERILYNEAAGLPWKRLNLMMAEEERTRMLLDLARREHDLISTTIDSDMPMAGAILDFAKVSLSVSLLIDCLADIHLGFHPQTRSLVHRMYFWAFTRAQRMKSAPQYFREHNTTLPFGARKARIDVRLLLDVFERNGWCPVRAQQMCSTFRPRTCNYLSFITRQDVHPGGHTHCKGKPRCIAFNIDESTYSMSHSGNCNDEVNCTSVCIPTEDVNRFIEDGCIPLVSINASGDLDPKLVPFDANQGYTAISHVWSDGLGNPNDNSLMECQLLSLRDSVLLARCRSPVTIWTRLGATLGHKPYFPLHERSDRLLLWIDSLCIPARHSTSEEKRFKAKAIKLIVAVFAGANRIAIREAGLQRQSCRVADDPIPALELLGFVTASKWTERAWTMEESCVATIQSVEMRNGAVLLPSLSALRRLDWGCDFERKLEGVILQNLRRAFDFSLYGRQKSIFYPGAYREKAEARFFASVWNDLSQRTMTKEHDGPIILANLMDMNTTELLKAPKCERLPLVIRNCYVLPLSLLYSASGSYDGDGITTTKNAEGWLPLSITTELLHPNPYMTPYKLFNGDTGLLCNGWGYDDKIHLLELHTAGIASGSSFSVVVKCLSDQNDGAQNEYVVELVTHAHDTSSTHPLGLVDSGENYPDRLCLVLDEHISSISRTGIRARGAIFDIMKREENLPFYLGTLSLRFRAAITARTPEQWRFSRYNGSMPPKVGNELLAHRSYFIKISRGKQVFFQLG</sequence>
<accession>A0A8K0SEH0</accession>
<name>A0A8K0SEH0_9HYPO</name>
<dbReference type="PANTHER" id="PTHR39596:SF2">
    <property type="entry name" value="HET DOMAIN PROTEIN (AFU_ORTHOLOGUE AFUA_1G17550)-RELATED"/>
    <property type="match status" value="1"/>
</dbReference>
<evidence type="ECO:0000313" key="2">
    <source>
        <dbReference type="Proteomes" id="UP000813444"/>
    </source>
</evidence>
<dbReference type="Proteomes" id="UP000813444">
    <property type="component" value="Unassembled WGS sequence"/>
</dbReference>
<dbReference type="AlphaFoldDB" id="A0A8K0SEH0"/>